<evidence type="ECO:0000313" key="3">
    <source>
        <dbReference type="Proteomes" id="UP001370758"/>
    </source>
</evidence>
<keyword evidence="3" id="KW-1185">Reference proteome</keyword>
<organism evidence="2 3">
    <name type="scientific">Arthrobotrys musiformis</name>
    <dbReference type="NCBI Taxonomy" id="47236"/>
    <lineage>
        <taxon>Eukaryota</taxon>
        <taxon>Fungi</taxon>
        <taxon>Dikarya</taxon>
        <taxon>Ascomycota</taxon>
        <taxon>Pezizomycotina</taxon>
        <taxon>Orbiliomycetes</taxon>
        <taxon>Orbiliales</taxon>
        <taxon>Orbiliaceae</taxon>
        <taxon>Arthrobotrys</taxon>
    </lineage>
</organism>
<dbReference type="Proteomes" id="UP001370758">
    <property type="component" value="Unassembled WGS sequence"/>
</dbReference>
<accession>A0AAV9VQZ1</accession>
<reference evidence="2 3" key="1">
    <citation type="submission" date="2023-08" db="EMBL/GenBank/DDBJ databases">
        <authorList>
            <person name="Palmer J.M."/>
        </authorList>
    </citation>
    <scope>NUCLEOTIDE SEQUENCE [LARGE SCALE GENOMIC DNA]</scope>
    <source>
        <strain evidence="2 3">TWF481</strain>
    </source>
</reference>
<gene>
    <name evidence="2" type="ORF">TWF481_002694</name>
</gene>
<comment type="caution">
    <text evidence="2">The sequence shown here is derived from an EMBL/GenBank/DDBJ whole genome shotgun (WGS) entry which is preliminary data.</text>
</comment>
<evidence type="ECO:0000313" key="2">
    <source>
        <dbReference type="EMBL" id="KAK6495646.1"/>
    </source>
</evidence>
<feature type="region of interest" description="Disordered" evidence="1">
    <location>
        <begin position="628"/>
        <end position="777"/>
    </location>
</feature>
<sequence>MSSKTFHILSLGPSGEFEEGKHVTFDEASDLLTAGTLVFPPRYQRLVQGPSADQARKDYFNKRAQFTSERTYEAFLKYWIATLNPGLRRGEAEVIVFLQDFNTLLGVAEDDTKGRLRKYLKKSTKGDIVLNKPQPQHQATFIETGLASLRVQLWRCVIDKKDPPKASYKLFTVYVRWAKSLCLHTIQEDLDLISILRGEQTSNDAVYPSALAKTGYVKKEFQKATTNWLAKEILPILLLSNNKDQVGKLKKIPINQFEFGSGYELYAHYQKERAEGAIASFMVEYHESQGQREKVVEWKGKLQDLESKVDIEKIWQSCHPDKILNITKHINPDAIRSGYAAGPSIKYGDSGLDLQNLNKQIQRDYYRGKSRGKPMEHASGVSSLTKHITTTGATNLKKELENGEVLYTLEKCFGLGAGVTPKAFVLIADGKKMERKDIIVCIGSGPKKVHRIVSEQVALVGPEDLAEMVNVKETKRASKCKDTQSKNWPRAIKGVAFRDEQGFEYSGWTRRVNGPQVLNPQLVREGFRHSTPVAYVNVVWMDDEETWEPASDLHGWKRLGDRRMSVQAWREFIYAVAKNMEESADLANHTNFHEEDFSGLLNQLKLIDNGDLDSSAQDSMQIIPRTPKKGNLLSQSVTPPKKYTGKKKQGKEIQPLRSPFGMVTSGRTTPVSLGHEKLKLEVEEPDHEGEEPKHEVEAEEPGVEVEEPEVEVVEPEVEVEEPEVEEPDSDGSKKLVKRSKLEGSSFQDFRPSVESDNDSEDERDIMALVKGGNSSFN</sequence>
<proteinExistence type="predicted"/>
<name>A0AAV9VQZ1_9PEZI</name>
<protein>
    <submittedName>
        <fullName evidence="2">Uncharacterized protein</fullName>
    </submittedName>
</protein>
<dbReference type="AlphaFoldDB" id="A0AAV9VQZ1"/>
<dbReference type="EMBL" id="JAVHJL010000012">
    <property type="protein sequence ID" value="KAK6495646.1"/>
    <property type="molecule type" value="Genomic_DNA"/>
</dbReference>
<evidence type="ECO:0000256" key="1">
    <source>
        <dbReference type="SAM" id="MobiDB-lite"/>
    </source>
</evidence>
<feature type="compositionally biased region" description="Acidic residues" evidence="1">
    <location>
        <begin position="697"/>
        <end position="729"/>
    </location>
</feature>